<evidence type="ECO:0000313" key="2">
    <source>
        <dbReference type="EMBL" id="MCQ4081697.1"/>
    </source>
</evidence>
<name>A0ABT1PYU3_9ACTN</name>
<protein>
    <submittedName>
        <fullName evidence="2">Maleylpyruvate isomerase N-terminal domain-containing protein</fullName>
    </submittedName>
</protein>
<accession>A0ABT1PYU3</accession>
<proteinExistence type="predicted"/>
<sequence>MAAEHAEHEATRAALRAVIPRLAQLLRSIADMDAPSGVPPWTVGDVGAHLRACYLAYCSAFTHEFIDWDRLLPPGDSPLIERITEVNARAVALFGTDQRLHAGDFVAEHGEMFLQATEGLAPDTPVNVPWYGKQLVITLGTATGLVLSESLLHGLDIARGARLPWTIAPGEARLVLGRTMPAMMPLVVNTAKAQGVSIAFDLAITGGPRLAVVVDDGTATVTRDASPRRYDCRIMAAPTPFLLVSYRRMPLWKAIATGRVRAGGRKPWLGPRLAALVSSP</sequence>
<organism evidence="2 3">
    <name type="scientific">Streptomyces humicola</name>
    <dbReference type="NCBI Taxonomy" id="2953240"/>
    <lineage>
        <taxon>Bacteria</taxon>
        <taxon>Bacillati</taxon>
        <taxon>Actinomycetota</taxon>
        <taxon>Actinomycetes</taxon>
        <taxon>Kitasatosporales</taxon>
        <taxon>Streptomycetaceae</taxon>
        <taxon>Streptomyces</taxon>
    </lineage>
</organism>
<dbReference type="EMBL" id="JANFNG010000009">
    <property type="protein sequence ID" value="MCQ4081697.1"/>
    <property type="molecule type" value="Genomic_DNA"/>
</dbReference>
<evidence type="ECO:0000259" key="1">
    <source>
        <dbReference type="Pfam" id="PF11716"/>
    </source>
</evidence>
<dbReference type="Gene3D" id="1.20.120.450">
    <property type="entry name" value="dinb family like domain"/>
    <property type="match status" value="1"/>
</dbReference>
<dbReference type="Proteomes" id="UP001057702">
    <property type="component" value="Unassembled WGS sequence"/>
</dbReference>
<dbReference type="SUPFAM" id="SSF55718">
    <property type="entry name" value="SCP-like"/>
    <property type="match status" value="1"/>
</dbReference>
<dbReference type="InterPro" id="IPR034660">
    <property type="entry name" value="DinB/YfiT-like"/>
</dbReference>
<dbReference type="GO" id="GO:0016853">
    <property type="term" value="F:isomerase activity"/>
    <property type="evidence" value="ECO:0007669"/>
    <property type="project" value="UniProtKB-KW"/>
</dbReference>
<dbReference type="RefSeq" id="WP_255920601.1">
    <property type="nucleotide sequence ID" value="NZ_JANFNG010000009.1"/>
</dbReference>
<keyword evidence="2" id="KW-0413">Isomerase</keyword>
<dbReference type="InterPro" id="IPR024344">
    <property type="entry name" value="MDMPI_metal-binding"/>
</dbReference>
<keyword evidence="3" id="KW-1185">Reference proteome</keyword>
<reference evidence="2" key="1">
    <citation type="submission" date="2022-06" db="EMBL/GenBank/DDBJ databases">
        <title>Draft genome sequence of Streptomyces sp. RB6PN25 isolated from peat swamp forest in Thailand.</title>
        <authorList>
            <person name="Duangmal K."/>
            <person name="Klaysubun C."/>
        </authorList>
    </citation>
    <scope>NUCLEOTIDE SEQUENCE</scope>
    <source>
        <strain evidence="2">RB6PN25</strain>
    </source>
</reference>
<comment type="caution">
    <text evidence="2">The sequence shown here is derived from an EMBL/GenBank/DDBJ whole genome shotgun (WGS) entry which is preliminary data.</text>
</comment>
<dbReference type="Pfam" id="PF11716">
    <property type="entry name" value="MDMPI_N"/>
    <property type="match status" value="1"/>
</dbReference>
<gene>
    <name evidence="2" type="ORF">NGB36_14040</name>
</gene>
<evidence type="ECO:0000313" key="3">
    <source>
        <dbReference type="Proteomes" id="UP001057702"/>
    </source>
</evidence>
<dbReference type="InterPro" id="IPR036527">
    <property type="entry name" value="SCP2_sterol-bd_dom_sf"/>
</dbReference>
<feature type="domain" description="Mycothiol-dependent maleylpyruvate isomerase metal-binding" evidence="1">
    <location>
        <begin position="16"/>
        <end position="158"/>
    </location>
</feature>
<dbReference type="SUPFAM" id="SSF109854">
    <property type="entry name" value="DinB/YfiT-like putative metalloenzymes"/>
    <property type="match status" value="1"/>
</dbReference>